<evidence type="ECO:0000313" key="2">
    <source>
        <dbReference type="Proteomes" id="UP001156398"/>
    </source>
</evidence>
<proteinExistence type="predicted"/>
<dbReference type="EMBL" id="JAAGKO020000040">
    <property type="protein sequence ID" value="MDI5965702.1"/>
    <property type="molecule type" value="Genomic_DNA"/>
</dbReference>
<evidence type="ECO:0000313" key="1">
    <source>
        <dbReference type="EMBL" id="MDI5965702.1"/>
    </source>
</evidence>
<keyword evidence="2" id="KW-1185">Reference proteome</keyword>
<reference evidence="1 2" key="1">
    <citation type="submission" date="2023-05" db="EMBL/GenBank/DDBJ databases">
        <title>Streptantibioticus silvisoli sp. nov., acidotolerant actinomycetes 1 from pine litter.</title>
        <authorList>
            <person name="Swiecimska M."/>
            <person name="Golinska P."/>
            <person name="Sangal V."/>
            <person name="Wachnowicz B."/>
            <person name="Goodfellow M."/>
        </authorList>
    </citation>
    <scope>NUCLEOTIDE SEQUENCE [LARGE SCALE GENOMIC DNA]</scope>
    <source>
        <strain evidence="1 2">SL54</strain>
    </source>
</reference>
<accession>A0ABT6W6V6</accession>
<gene>
    <name evidence="1" type="ORF">POF43_023750</name>
</gene>
<organism evidence="1 2">
    <name type="scientific">Streptantibioticus silvisoli</name>
    <dbReference type="NCBI Taxonomy" id="2705255"/>
    <lineage>
        <taxon>Bacteria</taxon>
        <taxon>Bacillati</taxon>
        <taxon>Actinomycetota</taxon>
        <taxon>Actinomycetes</taxon>
        <taxon>Kitasatosporales</taxon>
        <taxon>Streptomycetaceae</taxon>
        <taxon>Streptantibioticus</taxon>
    </lineage>
</organism>
<dbReference type="Proteomes" id="UP001156398">
    <property type="component" value="Unassembled WGS sequence"/>
</dbReference>
<dbReference type="RefSeq" id="WP_271322737.1">
    <property type="nucleotide sequence ID" value="NZ_JAAGKO020000040.1"/>
</dbReference>
<comment type="caution">
    <text evidence="1">The sequence shown here is derived from an EMBL/GenBank/DDBJ whole genome shotgun (WGS) entry which is preliminary data.</text>
</comment>
<name>A0ABT6W6V6_9ACTN</name>
<sequence length="102" mass="11281">MLDPTLEIALAQRGIDFPREAALALANLEALLRRAPDDIATVDAFFRRLADEGVIAPRQWEEVPFEEHLKGLDSCTNGTVETATNLGLWLAQLKRQLGPAAW</sequence>
<protein>
    <submittedName>
        <fullName evidence="1">Uncharacterized protein</fullName>
    </submittedName>
</protein>